<dbReference type="Proteomes" id="UP000095282">
    <property type="component" value="Unplaced"/>
</dbReference>
<accession>A0A1I7U759</accession>
<organism evidence="1 2">
    <name type="scientific">Caenorhabditis tropicalis</name>
    <dbReference type="NCBI Taxonomy" id="1561998"/>
    <lineage>
        <taxon>Eukaryota</taxon>
        <taxon>Metazoa</taxon>
        <taxon>Ecdysozoa</taxon>
        <taxon>Nematoda</taxon>
        <taxon>Chromadorea</taxon>
        <taxon>Rhabditida</taxon>
        <taxon>Rhabditina</taxon>
        <taxon>Rhabditomorpha</taxon>
        <taxon>Rhabditoidea</taxon>
        <taxon>Rhabditidae</taxon>
        <taxon>Peloderinae</taxon>
        <taxon>Caenorhabditis</taxon>
    </lineage>
</organism>
<sequence length="177" mass="20953">MPRRRKNKPDELISSSVLTEIARSIPLFVPKFDMSIEKAYEILKQLQPVPPEPLFPEIEEPYKHLPVDRHFIAMLEEMKPTRITCEKPGNVMTEEQQRQYNASRMREYRRKSNETLEKTKKMLESLKSQCTLNTVMLKNMLDSKTVEDQVRHNAAQFLNIREEDLVLIPQVIQLFQR</sequence>
<keyword evidence="1" id="KW-1185">Reference proteome</keyword>
<evidence type="ECO:0000313" key="2">
    <source>
        <dbReference type="WBParaSite" id="Csp11.Scaffold629.g15550.t1"/>
    </source>
</evidence>
<reference evidence="2" key="1">
    <citation type="submission" date="2016-11" db="UniProtKB">
        <authorList>
            <consortium name="WormBaseParasite"/>
        </authorList>
    </citation>
    <scope>IDENTIFICATION</scope>
</reference>
<proteinExistence type="predicted"/>
<evidence type="ECO:0000313" key="1">
    <source>
        <dbReference type="Proteomes" id="UP000095282"/>
    </source>
</evidence>
<name>A0A1I7U759_9PELO</name>
<dbReference type="WBParaSite" id="Csp11.Scaffold629.g15550.t1">
    <property type="protein sequence ID" value="Csp11.Scaffold629.g15550.t1"/>
    <property type="gene ID" value="Csp11.Scaffold629.g15550"/>
</dbReference>
<dbReference type="eggNOG" id="ENOG502THZN">
    <property type="taxonomic scope" value="Eukaryota"/>
</dbReference>
<dbReference type="AlphaFoldDB" id="A0A1I7U759"/>
<protein>
    <submittedName>
        <fullName evidence="2">BZIP domain-containing protein</fullName>
    </submittedName>
</protein>